<evidence type="ECO:0000256" key="1">
    <source>
        <dbReference type="SAM" id="MobiDB-lite"/>
    </source>
</evidence>
<protein>
    <submittedName>
        <fullName evidence="2">YbjN domain-containing protein</fullName>
    </submittedName>
</protein>
<evidence type="ECO:0000313" key="3">
    <source>
        <dbReference type="Proteomes" id="UP000736373"/>
    </source>
</evidence>
<reference evidence="2 3" key="1">
    <citation type="submission" date="2019-09" db="EMBL/GenBank/DDBJ databases">
        <title>Paraburkholderia podalyriae sp. nov., A South African Podalyria-associated rhizobium.</title>
        <authorList>
            <person name="Mavima L."/>
            <person name="Beukes C.W."/>
            <person name="Palmer M."/>
            <person name="De Meyer S.E."/>
            <person name="James E.K."/>
            <person name="Maluk M."/>
            <person name="Avontuur J.R."/>
            <person name="Chan W.Y."/>
            <person name="Venter S.N."/>
            <person name="Steenkamp E.T."/>
        </authorList>
    </citation>
    <scope>NUCLEOTIDE SEQUENCE [LARGE SCALE GENOMIC DNA]</scope>
    <source>
        <strain evidence="2 3">WC7.3b</strain>
    </source>
</reference>
<name>A0ABR7PWZ6_9BURK</name>
<organism evidence="2 3">
    <name type="scientific">Paraburkholderia podalyriae</name>
    <dbReference type="NCBI Taxonomy" id="1938811"/>
    <lineage>
        <taxon>Bacteria</taxon>
        <taxon>Pseudomonadati</taxon>
        <taxon>Pseudomonadota</taxon>
        <taxon>Betaproteobacteria</taxon>
        <taxon>Burkholderiales</taxon>
        <taxon>Burkholderiaceae</taxon>
        <taxon>Paraburkholderia</taxon>
    </lineage>
</organism>
<accession>A0ABR7PWZ6</accession>
<dbReference type="Pfam" id="PF10722">
    <property type="entry name" value="YbjN"/>
    <property type="match status" value="1"/>
</dbReference>
<comment type="caution">
    <text evidence="2">The sequence shown here is derived from an EMBL/GenBank/DDBJ whole genome shotgun (WGS) entry which is preliminary data.</text>
</comment>
<gene>
    <name evidence="2" type="ORF">F6X42_30565</name>
</gene>
<dbReference type="EMBL" id="VZQQ01000038">
    <property type="protein sequence ID" value="MBC8750772.1"/>
    <property type="molecule type" value="Genomic_DNA"/>
</dbReference>
<feature type="region of interest" description="Disordered" evidence="1">
    <location>
        <begin position="162"/>
        <end position="181"/>
    </location>
</feature>
<dbReference type="RefSeq" id="WP_187637706.1">
    <property type="nucleotide sequence ID" value="NZ_VZQQ01000038.1"/>
</dbReference>
<dbReference type="InterPro" id="IPR019660">
    <property type="entry name" value="Put_sensory_transdc_reg_YbjN"/>
</dbReference>
<dbReference type="Proteomes" id="UP000736373">
    <property type="component" value="Unassembled WGS sequence"/>
</dbReference>
<keyword evidence="3" id="KW-1185">Reference proteome</keyword>
<feature type="compositionally biased region" description="Low complexity" evidence="1">
    <location>
        <begin position="162"/>
        <end position="175"/>
    </location>
</feature>
<proteinExistence type="predicted"/>
<dbReference type="CDD" id="cd17511">
    <property type="entry name" value="YbjN_AmyR-like"/>
    <property type="match status" value="1"/>
</dbReference>
<evidence type="ECO:0000313" key="2">
    <source>
        <dbReference type="EMBL" id="MBC8750772.1"/>
    </source>
</evidence>
<sequence>MTNEERDAIGTAAMNQTAEAVIEAVSVEQLGDIFKTAGYRVTAAEQNGLVQLMSASQGVGFAVRFGNRSAEDGQYLDYTLSCALQVQGELPAEIVSGWNRTKRFTRLWVQAQFLVLEMDVVVGGVTERHLRSTIELWDRLIQEFLLHLRNRPAMAAVEAQGASQSGEAAGTGESGLKATLQ</sequence>